<dbReference type="Proteomes" id="UP000298517">
    <property type="component" value="Unassembled WGS sequence"/>
</dbReference>
<proteinExistence type="predicted"/>
<evidence type="ECO:0000313" key="2">
    <source>
        <dbReference type="Proteomes" id="UP000298517"/>
    </source>
</evidence>
<organism evidence="1 2">
    <name type="scientific">Gramella jeungdoensis</name>
    <dbReference type="NCBI Taxonomy" id="708091"/>
    <lineage>
        <taxon>Bacteria</taxon>
        <taxon>Pseudomonadati</taxon>
        <taxon>Bacteroidota</taxon>
        <taxon>Flavobacteriia</taxon>
        <taxon>Flavobacteriales</taxon>
        <taxon>Flavobacteriaceae</taxon>
        <taxon>Christiangramia</taxon>
    </lineage>
</organism>
<protein>
    <recommendedName>
        <fullName evidence="3">DNA-binding protein</fullName>
    </recommendedName>
</protein>
<keyword evidence="2" id="KW-1185">Reference proteome</keyword>
<evidence type="ECO:0000313" key="1">
    <source>
        <dbReference type="EMBL" id="TEW75484.1"/>
    </source>
</evidence>
<dbReference type="AlphaFoldDB" id="A0A4Y8AUC3"/>
<gene>
    <name evidence="1" type="ORF">E2488_08215</name>
</gene>
<accession>A0A4Y8AUC3</accession>
<comment type="caution">
    <text evidence="1">The sequence shown here is derived from an EMBL/GenBank/DDBJ whole genome shotgun (WGS) entry which is preliminary data.</text>
</comment>
<sequence>MKKNINYIVFVISMLLVISCKEKSNYSKIDTPQTASKTTIHKIVVDEYVGGGTYAYLNVTEGNDSYWMAIPNMDVKEGGTYFYDGGMVMKDFKSEQLNRVFDEIIFVEGIRTSEEVASPAQNEGHVHNTAEAAVEEVVKIEKAENGISLDELLSNKKSYEGKKVILKGKVVKVNNGIMNKNWVHIADGTQFEDKKSITVTTQEIIEVGDIVTFKGKITLEKDFGYGYVYDILLEEGELIK</sequence>
<name>A0A4Y8AUC3_9FLAO</name>
<reference evidence="1 2" key="1">
    <citation type="journal article" date="2011" name="J. Microbiol.">
        <title>Gramella jeungdoensis sp. nov., isolated from a solar saltern in Korea.</title>
        <authorList>
            <person name="Joung Y."/>
            <person name="Kim H."/>
            <person name="Jang T."/>
            <person name="Ahn T.S."/>
            <person name="Joh K."/>
        </authorList>
    </citation>
    <scope>NUCLEOTIDE SEQUENCE [LARGE SCALE GENOMIC DNA]</scope>
    <source>
        <strain evidence="1 2">KCTC 23123</strain>
    </source>
</reference>
<dbReference type="RefSeq" id="WP_134247854.1">
    <property type="nucleotide sequence ID" value="NZ_SNQI01000002.1"/>
</dbReference>
<dbReference type="PROSITE" id="PS51257">
    <property type="entry name" value="PROKAR_LIPOPROTEIN"/>
    <property type="match status" value="1"/>
</dbReference>
<dbReference type="OrthoDB" id="1118190at2"/>
<evidence type="ECO:0008006" key="3">
    <source>
        <dbReference type="Google" id="ProtNLM"/>
    </source>
</evidence>
<dbReference type="EMBL" id="SNQI01000002">
    <property type="protein sequence ID" value="TEW75484.1"/>
    <property type="molecule type" value="Genomic_DNA"/>
</dbReference>